<protein>
    <submittedName>
        <fullName evidence="2">Uncharacterized protein</fullName>
    </submittedName>
</protein>
<reference evidence="2" key="1">
    <citation type="journal article" date="2023" name="G3 (Bethesda)">
        <title>A reference genome for the long-term kleptoplast-retaining sea slug Elysia crispata morphotype clarki.</title>
        <authorList>
            <person name="Eastman K.E."/>
            <person name="Pendleton A.L."/>
            <person name="Shaikh M.A."/>
            <person name="Suttiyut T."/>
            <person name="Ogas R."/>
            <person name="Tomko P."/>
            <person name="Gavelis G."/>
            <person name="Widhalm J.R."/>
            <person name="Wisecaver J.H."/>
        </authorList>
    </citation>
    <scope>NUCLEOTIDE SEQUENCE</scope>
    <source>
        <strain evidence="2">ECLA1</strain>
    </source>
</reference>
<evidence type="ECO:0000313" key="2">
    <source>
        <dbReference type="EMBL" id="KAK3702685.1"/>
    </source>
</evidence>
<evidence type="ECO:0000313" key="3">
    <source>
        <dbReference type="Proteomes" id="UP001283361"/>
    </source>
</evidence>
<dbReference type="Proteomes" id="UP001283361">
    <property type="component" value="Unassembled WGS sequence"/>
</dbReference>
<evidence type="ECO:0000256" key="1">
    <source>
        <dbReference type="SAM" id="MobiDB-lite"/>
    </source>
</evidence>
<organism evidence="2 3">
    <name type="scientific">Elysia crispata</name>
    <name type="common">lettuce slug</name>
    <dbReference type="NCBI Taxonomy" id="231223"/>
    <lineage>
        <taxon>Eukaryota</taxon>
        <taxon>Metazoa</taxon>
        <taxon>Spiralia</taxon>
        <taxon>Lophotrochozoa</taxon>
        <taxon>Mollusca</taxon>
        <taxon>Gastropoda</taxon>
        <taxon>Heterobranchia</taxon>
        <taxon>Euthyneura</taxon>
        <taxon>Panpulmonata</taxon>
        <taxon>Sacoglossa</taxon>
        <taxon>Placobranchoidea</taxon>
        <taxon>Plakobranchidae</taxon>
        <taxon>Elysia</taxon>
    </lineage>
</organism>
<feature type="region of interest" description="Disordered" evidence="1">
    <location>
        <begin position="91"/>
        <end position="111"/>
    </location>
</feature>
<name>A0AAE0XQK2_9GAST</name>
<comment type="caution">
    <text evidence="2">The sequence shown here is derived from an EMBL/GenBank/DDBJ whole genome shotgun (WGS) entry which is preliminary data.</text>
</comment>
<sequence>MGVGSKRETHYDAGLRLIGGSLLNWYSFSRQNRALVVHEWADLSERIIAKKALDWNNDIRSARACVRQPAKVFPSKVRYLANSPPPVRTLRRAVKENGDVKSGGPLSEMQS</sequence>
<accession>A0AAE0XQK2</accession>
<keyword evidence="3" id="KW-1185">Reference proteome</keyword>
<proteinExistence type="predicted"/>
<gene>
    <name evidence="2" type="ORF">RRG08_042673</name>
</gene>
<dbReference type="AlphaFoldDB" id="A0AAE0XQK2"/>
<dbReference type="EMBL" id="JAWDGP010007852">
    <property type="protein sequence ID" value="KAK3702685.1"/>
    <property type="molecule type" value="Genomic_DNA"/>
</dbReference>